<comment type="caution">
    <text evidence="1">The sequence shown here is derived from an EMBL/GenBank/DDBJ whole genome shotgun (WGS) entry which is preliminary data.</text>
</comment>
<reference evidence="1 2" key="1">
    <citation type="submission" date="2020-08" db="EMBL/GenBank/DDBJ databases">
        <title>Genomic Encyclopedia of Type Strains, Phase III (KMG-III): the genomes of soil and plant-associated and newly described type strains.</title>
        <authorList>
            <person name="Whitman W."/>
        </authorList>
    </citation>
    <scope>NUCLEOTIDE SEQUENCE [LARGE SCALE GENOMIC DNA]</scope>
    <source>
        <strain evidence="1 2">CECT 3265</strain>
    </source>
</reference>
<proteinExistence type="predicted"/>
<organism evidence="1 2">
    <name type="scientific">Streptomyces netropsis</name>
    <name type="common">Streptoverticillium netropsis</name>
    <dbReference type="NCBI Taxonomy" id="55404"/>
    <lineage>
        <taxon>Bacteria</taxon>
        <taxon>Bacillati</taxon>
        <taxon>Actinomycetota</taxon>
        <taxon>Actinomycetes</taxon>
        <taxon>Kitasatosporales</taxon>
        <taxon>Streptomycetaceae</taxon>
        <taxon>Streptomyces</taxon>
    </lineage>
</organism>
<dbReference type="GO" id="GO:0016706">
    <property type="term" value="F:2-oxoglutarate-dependent dioxygenase activity"/>
    <property type="evidence" value="ECO:0007669"/>
    <property type="project" value="UniProtKB-ARBA"/>
</dbReference>
<accession>A0A7W7PFI5</accession>
<evidence type="ECO:0000313" key="2">
    <source>
        <dbReference type="Proteomes" id="UP000556436"/>
    </source>
</evidence>
<sequence>MSTAEELTSAAAAAFDLGPADRELLPTAEDVEFYQEHGWFLTKQLLTDAEVDELHEASERFYAGHRDRTLPVRPPRLAYWEPEQGDVHRHNDYIFYEDDTIRRILSKPVIAATAALIARTEQIRLWNTTLIYKPPRPEDARNIVPWHFDRHYWQTCSSDEMLTAFIPFHDCDEELGTITMVDGSHTWREIPAGDSVTRHFAERDRSELEDMLKENADFNGVEIRKIPMIIPKGHMSFHHCRTYHGSGLNTSDRPRRAISLHLQDGANQWRPYPLSTGGNVVYNNDVLVRQDADGNPDYTDPEFCPVLWEDKR</sequence>
<evidence type="ECO:0000313" key="1">
    <source>
        <dbReference type="EMBL" id="MBB4887253.1"/>
    </source>
</evidence>
<keyword evidence="2" id="KW-1185">Reference proteome</keyword>
<name>A0A7W7PFI5_STRNE</name>
<dbReference type="RefSeq" id="WP_184734289.1">
    <property type="nucleotide sequence ID" value="NZ_BMRW01000002.1"/>
</dbReference>
<dbReference type="PANTHER" id="PTHR20883">
    <property type="entry name" value="PHYTANOYL-COA DIOXYGENASE DOMAIN CONTAINING 1"/>
    <property type="match status" value="1"/>
</dbReference>
<dbReference type="PANTHER" id="PTHR20883:SF48">
    <property type="entry name" value="ECTOINE DIOXYGENASE"/>
    <property type="match status" value="1"/>
</dbReference>
<dbReference type="GO" id="GO:0005506">
    <property type="term" value="F:iron ion binding"/>
    <property type="evidence" value="ECO:0007669"/>
    <property type="project" value="UniProtKB-ARBA"/>
</dbReference>
<dbReference type="EMBL" id="JACHJG010000006">
    <property type="protein sequence ID" value="MBB4887253.1"/>
    <property type="molecule type" value="Genomic_DNA"/>
</dbReference>
<dbReference type="Proteomes" id="UP000556436">
    <property type="component" value="Unassembled WGS sequence"/>
</dbReference>
<protein>
    <submittedName>
        <fullName evidence="1">Ectoine hydroxylase-related dioxygenase (Phytanoyl-CoA dioxygenase family)</fullName>
    </submittedName>
</protein>
<dbReference type="AlphaFoldDB" id="A0A7W7PFI5"/>
<gene>
    <name evidence="1" type="ORF">FHS38_003307</name>
</gene>
<dbReference type="SUPFAM" id="SSF51197">
    <property type="entry name" value="Clavaminate synthase-like"/>
    <property type="match status" value="1"/>
</dbReference>
<keyword evidence="1" id="KW-0223">Dioxygenase</keyword>
<dbReference type="InterPro" id="IPR008775">
    <property type="entry name" value="Phytyl_CoA_dOase-like"/>
</dbReference>
<keyword evidence="1" id="KW-0560">Oxidoreductase</keyword>
<dbReference type="Pfam" id="PF05721">
    <property type="entry name" value="PhyH"/>
    <property type="match status" value="1"/>
</dbReference>
<dbReference type="Gene3D" id="2.60.120.620">
    <property type="entry name" value="q2cbj1_9rhob like domain"/>
    <property type="match status" value="1"/>
</dbReference>